<evidence type="ECO:0000256" key="1">
    <source>
        <dbReference type="SAM" id="Phobius"/>
    </source>
</evidence>
<keyword evidence="1" id="KW-0812">Transmembrane</keyword>
<keyword evidence="1" id="KW-0472">Membrane</keyword>
<dbReference type="CDD" id="cd22641">
    <property type="entry name" value="C24-like"/>
    <property type="match status" value="1"/>
</dbReference>
<sequence>MVDNLVIALIVASAIILCAAWYCIQEKYVFTPPANVNSSNTTSYLTIDPSSNISVGTFYNVPVGFIGMWAGTPDTIPAGWALCDGTNNTPDLRSRFVVGATTSGEVGPAGLSTYTAYATGGKEYILPYPFVDIPNASTTNSSYFEATVEKNVTQYGIPSLPPYYALAFIMKTM</sequence>
<organism evidence="2">
    <name type="scientific">viral metagenome</name>
    <dbReference type="NCBI Taxonomy" id="1070528"/>
    <lineage>
        <taxon>unclassified sequences</taxon>
        <taxon>metagenomes</taxon>
        <taxon>organismal metagenomes</taxon>
    </lineage>
</organism>
<feature type="transmembrane region" description="Helical" evidence="1">
    <location>
        <begin position="6"/>
        <end position="24"/>
    </location>
</feature>
<dbReference type="AlphaFoldDB" id="A0A6C0KU50"/>
<keyword evidence="1" id="KW-1133">Transmembrane helix</keyword>
<proteinExistence type="predicted"/>
<accession>A0A6C0KU50</accession>
<name>A0A6C0KU50_9ZZZZ</name>
<evidence type="ECO:0008006" key="3">
    <source>
        <dbReference type="Google" id="ProtNLM"/>
    </source>
</evidence>
<reference evidence="2" key="1">
    <citation type="journal article" date="2020" name="Nature">
        <title>Giant virus diversity and host interactions through global metagenomics.</title>
        <authorList>
            <person name="Schulz F."/>
            <person name="Roux S."/>
            <person name="Paez-Espino D."/>
            <person name="Jungbluth S."/>
            <person name="Walsh D.A."/>
            <person name="Denef V.J."/>
            <person name="McMahon K.D."/>
            <person name="Konstantinidis K.T."/>
            <person name="Eloe-Fadrosh E.A."/>
            <person name="Kyrpides N.C."/>
            <person name="Woyke T."/>
        </authorList>
    </citation>
    <scope>NUCLEOTIDE SEQUENCE</scope>
    <source>
        <strain evidence="2">GVMAG-S-3300013014-136</strain>
    </source>
</reference>
<dbReference type="SUPFAM" id="SSF88874">
    <property type="entry name" value="Receptor-binding domain of short tail fibre protein gp12"/>
    <property type="match status" value="1"/>
</dbReference>
<evidence type="ECO:0000313" key="2">
    <source>
        <dbReference type="EMBL" id="QHU19984.1"/>
    </source>
</evidence>
<dbReference type="EMBL" id="MN740961">
    <property type="protein sequence ID" value="QHU19984.1"/>
    <property type="molecule type" value="Genomic_DNA"/>
</dbReference>
<protein>
    <recommendedName>
        <fullName evidence="3">Tail collar domain protein</fullName>
    </recommendedName>
</protein>